<dbReference type="Proteomes" id="UP001589670">
    <property type="component" value="Unassembled WGS sequence"/>
</dbReference>
<feature type="chain" id="PRO_5045612028" evidence="1">
    <location>
        <begin position="23"/>
        <end position="122"/>
    </location>
</feature>
<sequence>MRQIAFPFAAALAALLAAPVFAHEPRILDATATKSGMSWRVDVTLEHPDTGWDHYADGWEVLDADGNRIGYRLLHHPHVKEQPFTRSLTNLDLPDGTRTIYIRANCSVDGWGDERVRVDLEP</sequence>
<evidence type="ECO:0000256" key="1">
    <source>
        <dbReference type="SAM" id="SignalP"/>
    </source>
</evidence>
<keyword evidence="1" id="KW-0732">Signal</keyword>
<accession>A0ABV5HW47</accession>
<evidence type="ECO:0000313" key="3">
    <source>
        <dbReference type="Proteomes" id="UP001589670"/>
    </source>
</evidence>
<feature type="signal peptide" evidence="1">
    <location>
        <begin position="1"/>
        <end position="22"/>
    </location>
</feature>
<gene>
    <name evidence="2" type="ORF">ACFFU4_02655</name>
</gene>
<protein>
    <submittedName>
        <fullName evidence="2">Uncharacterized protein</fullName>
    </submittedName>
</protein>
<dbReference type="EMBL" id="JBHMEC010000003">
    <property type="protein sequence ID" value="MFB9148649.1"/>
    <property type="molecule type" value="Genomic_DNA"/>
</dbReference>
<organism evidence="2 3">
    <name type="scientific">Roseovarius ramblicola</name>
    <dbReference type="NCBI Taxonomy" id="2022336"/>
    <lineage>
        <taxon>Bacteria</taxon>
        <taxon>Pseudomonadati</taxon>
        <taxon>Pseudomonadota</taxon>
        <taxon>Alphaproteobacteria</taxon>
        <taxon>Rhodobacterales</taxon>
        <taxon>Roseobacteraceae</taxon>
        <taxon>Roseovarius</taxon>
    </lineage>
</organism>
<reference evidence="2 3" key="1">
    <citation type="submission" date="2024-09" db="EMBL/GenBank/DDBJ databases">
        <authorList>
            <person name="Sun Q."/>
            <person name="Mori K."/>
        </authorList>
    </citation>
    <scope>NUCLEOTIDE SEQUENCE [LARGE SCALE GENOMIC DNA]</scope>
    <source>
        <strain evidence="2 3">CECT 9424</strain>
    </source>
</reference>
<keyword evidence="3" id="KW-1185">Reference proteome</keyword>
<name>A0ABV5HW47_9RHOB</name>
<dbReference type="RefSeq" id="WP_377066773.1">
    <property type="nucleotide sequence ID" value="NZ_JBHMEC010000003.1"/>
</dbReference>
<comment type="caution">
    <text evidence="2">The sequence shown here is derived from an EMBL/GenBank/DDBJ whole genome shotgun (WGS) entry which is preliminary data.</text>
</comment>
<evidence type="ECO:0000313" key="2">
    <source>
        <dbReference type="EMBL" id="MFB9148649.1"/>
    </source>
</evidence>
<proteinExistence type="predicted"/>